<evidence type="ECO:0000313" key="4">
    <source>
        <dbReference type="Proteomes" id="UP000180057"/>
    </source>
</evidence>
<evidence type="ECO:0008006" key="5">
    <source>
        <dbReference type="Google" id="ProtNLM"/>
    </source>
</evidence>
<evidence type="ECO:0000256" key="1">
    <source>
        <dbReference type="ARBA" id="ARBA00022933"/>
    </source>
</evidence>
<dbReference type="InterPro" id="IPR010187">
    <property type="entry name" value="Various_sel_PB"/>
</dbReference>
<comment type="caution">
    <text evidence="3">The sequence shown here is derived from an EMBL/GenBank/DDBJ whole genome shotgun (WGS) entry which is preliminary data.</text>
</comment>
<evidence type="ECO:0000313" key="3">
    <source>
        <dbReference type="EMBL" id="OIJ20875.1"/>
    </source>
</evidence>
<keyword evidence="1" id="KW-0712">Selenocysteine</keyword>
<keyword evidence="2" id="KW-0560">Oxidoreductase</keyword>
<dbReference type="OrthoDB" id="1550957at2"/>
<sequence>MAFRKRTGNSEGVVDLVIKSFIHAYFRMKAKFMIKKNRNNQCFFRVKKPMYKWTVAFLTTAGVHLKTQEKFDVEAGDHTVRNIGDDAKKDELMISHTHYDTTDANEDINSVYPIDILHQLKKEGIIGNTAKTHFGMMGYIPNTQHLLDESIPFIIEQLKKDRVNVLLASPG</sequence>
<evidence type="ECO:0000256" key="2">
    <source>
        <dbReference type="ARBA" id="ARBA00023002"/>
    </source>
</evidence>
<dbReference type="GO" id="GO:0050485">
    <property type="term" value="F:oxidoreductase activity, acting on X-H and Y-H to form an X-Y bond, with a disulfide as acceptor"/>
    <property type="evidence" value="ECO:0007669"/>
    <property type="project" value="InterPro"/>
</dbReference>
<protein>
    <recommendedName>
        <fullName evidence="5">Proline reductase</fullName>
    </recommendedName>
</protein>
<dbReference type="STRING" id="472963.BKP45_07850"/>
<accession>A0A1S2MAZ8</accession>
<dbReference type="Pfam" id="PF07355">
    <property type="entry name" value="GRDB"/>
    <property type="match status" value="1"/>
</dbReference>
<organism evidence="3 4">
    <name type="scientific">Anaerobacillus alkalidiazotrophicus</name>
    <dbReference type="NCBI Taxonomy" id="472963"/>
    <lineage>
        <taxon>Bacteria</taxon>
        <taxon>Bacillati</taxon>
        <taxon>Bacillota</taxon>
        <taxon>Bacilli</taxon>
        <taxon>Bacillales</taxon>
        <taxon>Bacillaceae</taxon>
        <taxon>Anaerobacillus</taxon>
    </lineage>
</organism>
<gene>
    <name evidence="3" type="ORF">BKP45_07850</name>
</gene>
<reference evidence="3 4" key="1">
    <citation type="submission" date="2016-10" db="EMBL/GenBank/DDBJ databases">
        <title>Draft genome sequences of four alkaliphilic bacteria belonging to the Anaerobacillus genus.</title>
        <authorList>
            <person name="Bassil N.M."/>
            <person name="Lloyd J.R."/>
        </authorList>
    </citation>
    <scope>NUCLEOTIDE SEQUENCE [LARGE SCALE GENOMIC DNA]</scope>
    <source>
        <strain evidence="3 4">DSM 22531</strain>
    </source>
</reference>
<proteinExistence type="predicted"/>
<dbReference type="Proteomes" id="UP000180057">
    <property type="component" value="Unassembled WGS sequence"/>
</dbReference>
<name>A0A1S2MAZ8_9BACI</name>
<dbReference type="AlphaFoldDB" id="A0A1S2MAZ8"/>
<keyword evidence="4" id="KW-1185">Reference proteome</keyword>
<dbReference type="EMBL" id="MLQS01000006">
    <property type="protein sequence ID" value="OIJ20875.1"/>
    <property type="molecule type" value="Genomic_DNA"/>
</dbReference>